<dbReference type="SUPFAM" id="SSF53955">
    <property type="entry name" value="Lysozyme-like"/>
    <property type="match status" value="1"/>
</dbReference>
<comment type="similarity">
    <text evidence="1">Belongs to the transglycosylase Slt family.</text>
</comment>
<name>A0ABS9KTJ8_9BACT</name>
<proteinExistence type="inferred from homology"/>
<dbReference type="Gene3D" id="1.10.530.10">
    <property type="match status" value="1"/>
</dbReference>
<evidence type="ECO:0000256" key="1">
    <source>
        <dbReference type="ARBA" id="ARBA00007734"/>
    </source>
</evidence>
<comment type="caution">
    <text evidence="3">The sequence shown here is derived from an EMBL/GenBank/DDBJ whole genome shotgun (WGS) entry which is preliminary data.</text>
</comment>
<keyword evidence="4" id="KW-1185">Reference proteome</keyword>
<gene>
    <name evidence="3" type="ORF">LZZ85_15235</name>
</gene>
<dbReference type="InterPro" id="IPR008258">
    <property type="entry name" value="Transglycosylase_SLT_dom_1"/>
</dbReference>
<sequence>MLNRNSIKKAFPIYGLLVMIALIMMSATRTYSGTFVLSASKDTSVQLLRFDSVMLELSGAPDEELIDAPEIQLNNQAEDFVSSYLKVNDRELQKIKDRSESCFTVMDKIFAEKNLPLELKYLAVIESQLKPKIVSRAGAMGAWQLMPVTARHFKLKVGGQYDERGNVYKSTIAAAKYLEYLHKIFGDWLLVIASYNSGPGKVLAAIKKSGSRDFWKLQQYLPKETRAHVKKFISTHYFFEGEGGICTVTRSEADAYRKKMNEYVASQNKKYEDLQRVRAEEWNVENTTTGTIAGNE</sequence>
<protein>
    <submittedName>
        <fullName evidence="3">Lytic transglycosylase domain-containing protein</fullName>
    </submittedName>
</protein>
<dbReference type="PANTHER" id="PTHR37423">
    <property type="entry name" value="SOLUBLE LYTIC MUREIN TRANSGLYCOSYLASE-RELATED"/>
    <property type="match status" value="1"/>
</dbReference>
<accession>A0ABS9KTJ8</accession>
<feature type="domain" description="Transglycosylase SLT" evidence="2">
    <location>
        <begin position="115"/>
        <end position="217"/>
    </location>
</feature>
<evidence type="ECO:0000259" key="2">
    <source>
        <dbReference type="Pfam" id="PF01464"/>
    </source>
</evidence>
<organism evidence="3 4">
    <name type="scientific">Terrimonas ginsenosidimutans</name>
    <dbReference type="NCBI Taxonomy" id="2908004"/>
    <lineage>
        <taxon>Bacteria</taxon>
        <taxon>Pseudomonadati</taxon>
        <taxon>Bacteroidota</taxon>
        <taxon>Chitinophagia</taxon>
        <taxon>Chitinophagales</taxon>
        <taxon>Chitinophagaceae</taxon>
        <taxon>Terrimonas</taxon>
    </lineage>
</organism>
<dbReference type="InterPro" id="IPR023346">
    <property type="entry name" value="Lysozyme-like_dom_sf"/>
</dbReference>
<dbReference type="Pfam" id="PF01464">
    <property type="entry name" value="SLT"/>
    <property type="match status" value="1"/>
</dbReference>
<evidence type="ECO:0000313" key="4">
    <source>
        <dbReference type="Proteomes" id="UP001165367"/>
    </source>
</evidence>
<dbReference type="RefSeq" id="WP_237873652.1">
    <property type="nucleotide sequence ID" value="NZ_JAKLTR010000009.1"/>
</dbReference>
<dbReference type="Proteomes" id="UP001165367">
    <property type="component" value="Unassembled WGS sequence"/>
</dbReference>
<dbReference type="CDD" id="cd16894">
    <property type="entry name" value="MltD-like"/>
    <property type="match status" value="1"/>
</dbReference>
<reference evidence="3" key="1">
    <citation type="submission" date="2022-01" db="EMBL/GenBank/DDBJ databases">
        <authorList>
            <person name="Jo J.-H."/>
            <person name="Im W.-T."/>
        </authorList>
    </citation>
    <scope>NUCLEOTIDE SEQUENCE</scope>
    <source>
        <strain evidence="3">NA20</strain>
    </source>
</reference>
<dbReference type="EMBL" id="JAKLTR010000009">
    <property type="protein sequence ID" value="MCG2615653.1"/>
    <property type="molecule type" value="Genomic_DNA"/>
</dbReference>
<evidence type="ECO:0000313" key="3">
    <source>
        <dbReference type="EMBL" id="MCG2615653.1"/>
    </source>
</evidence>
<dbReference type="PANTHER" id="PTHR37423:SF2">
    <property type="entry name" value="MEMBRANE-BOUND LYTIC MUREIN TRANSGLYCOSYLASE C"/>
    <property type="match status" value="1"/>
</dbReference>